<dbReference type="Proteomes" id="UP000277457">
    <property type="component" value="Unassembled WGS sequence"/>
</dbReference>
<name>A0A662D5Y5_UNCAE</name>
<proteinExistence type="predicted"/>
<evidence type="ECO:0000313" key="1">
    <source>
        <dbReference type="EMBL" id="RLE08105.1"/>
    </source>
</evidence>
<sequence>MNAIEFLLKQREDRAATIVADCLRDKGKVFFIWAHSPDKPLILWNMGNTDASLLPSIPHWAKVLCVWPDLHSQTDDVYLIKKEVKNNVNKSSSTN</sequence>
<organism evidence="1 2">
    <name type="scientific">Aerophobetes bacterium</name>
    <dbReference type="NCBI Taxonomy" id="2030807"/>
    <lineage>
        <taxon>Bacteria</taxon>
        <taxon>Candidatus Aerophobota</taxon>
    </lineage>
</organism>
<dbReference type="EMBL" id="QMPY01000045">
    <property type="protein sequence ID" value="RLE08105.1"/>
    <property type="molecule type" value="Genomic_DNA"/>
</dbReference>
<accession>A0A662D5Y5</accession>
<gene>
    <name evidence="1" type="ORF">DRZ78_01740</name>
</gene>
<reference evidence="1 2" key="1">
    <citation type="submission" date="2018-06" db="EMBL/GenBank/DDBJ databases">
        <title>Extensive metabolic versatility and redundancy in microbially diverse, dynamic hydrothermal sediments.</title>
        <authorList>
            <person name="Dombrowski N."/>
            <person name="Teske A."/>
            <person name="Baker B.J."/>
        </authorList>
    </citation>
    <scope>NUCLEOTIDE SEQUENCE [LARGE SCALE GENOMIC DNA]</scope>
    <source>
        <strain evidence="1">B7_G13</strain>
    </source>
</reference>
<dbReference type="AlphaFoldDB" id="A0A662D5Y5"/>
<comment type="caution">
    <text evidence="1">The sequence shown here is derived from an EMBL/GenBank/DDBJ whole genome shotgun (WGS) entry which is preliminary data.</text>
</comment>
<evidence type="ECO:0000313" key="2">
    <source>
        <dbReference type="Proteomes" id="UP000277457"/>
    </source>
</evidence>
<protein>
    <submittedName>
        <fullName evidence="1">Uncharacterized protein</fullName>
    </submittedName>
</protein>